<dbReference type="Gene3D" id="3.40.50.2300">
    <property type="match status" value="1"/>
</dbReference>
<dbReference type="PROSITE" id="PS51755">
    <property type="entry name" value="OMPR_PHOB"/>
    <property type="match status" value="1"/>
</dbReference>
<dbReference type="SUPFAM" id="SSF46894">
    <property type="entry name" value="C-terminal effector domain of the bipartite response regulators"/>
    <property type="match status" value="1"/>
</dbReference>
<evidence type="ECO:0000313" key="5">
    <source>
        <dbReference type="EMBL" id="AXH93458.1"/>
    </source>
</evidence>
<evidence type="ECO:0000256" key="1">
    <source>
        <dbReference type="ARBA" id="ARBA00022553"/>
    </source>
</evidence>
<dbReference type="PANTHER" id="PTHR48111">
    <property type="entry name" value="REGULATOR OF RPOS"/>
    <property type="match status" value="1"/>
</dbReference>
<keyword evidence="2" id="KW-0805">Transcription regulation</keyword>
<accession>A0A3M9KB00</accession>
<dbReference type="GO" id="GO:0032993">
    <property type="term" value="C:protein-DNA complex"/>
    <property type="evidence" value="ECO:0007669"/>
    <property type="project" value="TreeGrafter"/>
</dbReference>
<dbReference type="InterPro" id="IPR001789">
    <property type="entry name" value="Sig_transdc_resp-reg_receiver"/>
</dbReference>
<sequence length="267" mass="29220">MKAGGPVVRSSRCSRFRHRTATMATILLIDEDHRYRRLLGDQLTRFGHLVTEIALHESGRTLSDLTCHTHRRPDVVIVDPVVPAVDGLLLMRLLCVASRRPVLAHSIRSIDDDVVRMLRAGADGFLPKPCPPAVVDASVRALLRRVPPAPPPAPSEVGALRIDVAGRSVSVDGRPVALTRTEFELLAYLAEHPGRVVPRSQLRTRIRAEGLPSAASLDVLLSRLRRKLGERSTGTKYLHTARGRGVSLRPVPAREQITQTSGSDAAR</sequence>
<evidence type="ECO:0000313" key="6">
    <source>
        <dbReference type="Proteomes" id="UP000253958"/>
    </source>
</evidence>
<dbReference type="EMBL" id="CP031263">
    <property type="protein sequence ID" value="AXH93458.1"/>
    <property type="molecule type" value="Genomic_DNA"/>
</dbReference>
<organism evidence="5 6">
    <name type="scientific">Micromonospora aurantiaca</name>
    <name type="common">nom. illeg.</name>
    <dbReference type="NCBI Taxonomy" id="47850"/>
    <lineage>
        <taxon>Bacteria</taxon>
        <taxon>Bacillati</taxon>
        <taxon>Actinomycetota</taxon>
        <taxon>Actinomycetes</taxon>
        <taxon>Micromonosporales</taxon>
        <taxon>Micromonosporaceae</taxon>
        <taxon>Micromonospora</taxon>
    </lineage>
</organism>
<dbReference type="SMART" id="SM00862">
    <property type="entry name" value="Trans_reg_C"/>
    <property type="match status" value="1"/>
</dbReference>
<dbReference type="InterPro" id="IPR011006">
    <property type="entry name" value="CheY-like_superfamily"/>
</dbReference>
<dbReference type="GO" id="GO:0005829">
    <property type="term" value="C:cytosol"/>
    <property type="evidence" value="ECO:0007669"/>
    <property type="project" value="TreeGrafter"/>
</dbReference>
<gene>
    <name evidence="5" type="ORF">DVH21_27905</name>
</gene>
<dbReference type="Gene3D" id="1.10.10.10">
    <property type="entry name" value="Winged helix-like DNA-binding domain superfamily/Winged helix DNA-binding domain"/>
    <property type="match status" value="1"/>
</dbReference>
<keyword evidence="4" id="KW-0804">Transcription</keyword>
<evidence type="ECO:0000256" key="2">
    <source>
        <dbReference type="ARBA" id="ARBA00023015"/>
    </source>
</evidence>
<dbReference type="PANTHER" id="PTHR48111:SF4">
    <property type="entry name" value="DNA-BINDING DUAL TRANSCRIPTIONAL REGULATOR OMPR"/>
    <property type="match status" value="1"/>
</dbReference>
<reference evidence="5 6" key="2">
    <citation type="submission" date="2018-08" db="EMBL/GenBank/DDBJ databases">
        <title>Streptomyces kandeliansis sp. nov., an endophytic bacterium isolated from mangrove plant.</title>
        <authorList>
            <person name="Wang R."/>
        </authorList>
    </citation>
    <scope>NUCLEOTIDE SEQUENCE [LARGE SCALE GENOMIC DNA]</scope>
    <source>
        <strain evidence="6">H14(2018)</strain>
    </source>
</reference>
<dbReference type="AlphaFoldDB" id="A0A3M9KB00"/>
<protein>
    <submittedName>
        <fullName evidence="5">DNA-binding response regulator</fullName>
    </submittedName>
</protein>
<keyword evidence="1" id="KW-0597">Phosphoprotein</keyword>
<evidence type="ECO:0000256" key="4">
    <source>
        <dbReference type="ARBA" id="ARBA00023163"/>
    </source>
</evidence>
<dbReference type="CDD" id="cd00383">
    <property type="entry name" value="trans_reg_C"/>
    <property type="match status" value="1"/>
</dbReference>
<dbReference type="Pfam" id="PF00486">
    <property type="entry name" value="Trans_reg_C"/>
    <property type="match status" value="1"/>
</dbReference>
<dbReference type="PROSITE" id="PS50110">
    <property type="entry name" value="RESPONSE_REGULATORY"/>
    <property type="match status" value="1"/>
</dbReference>
<keyword evidence="3 5" id="KW-0238">DNA-binding</keyword>
<dbReference type="GO" id="GO:0006355">
    <property type="term" value="P:regulation of DNA-templated transcription"/>
    <property type="evidence" value="ECO:0007669"/>
    <property type="project" value="InterPro"/>
</dbReference>
<dbReference type="SMART" id="SM00448">
    <property type="entry name" value="REC"/>
    <property type="match status" value="1"/>
</dbReference>
<dbReference type="InterPro" id="IPR016032">
    <property type="entry name" value="Sig_transdc_resp-reg_C-effctor"/>
</dbReference>
<proteinExistence type="predicted"/>
<dbReference type="InterPro" id="IPR036388">
    <property type="entry name" value="WH-like_DNA-bd_sf"/>
</dbReference>
<dbReference type="InterPro" id="IPR039420">
    <property type="entry name" value="WalR-like"/>
</dbReference>
<dbReference type="InterPro" id="IPR001867">
    <property type="entry name" value="OmpR/PhoB-type_DNA-bd"/>
</dbReference>
<dbReference type="GO" id="GO:0000976">
    <property type="term" value="F:transcription cis-regulatory region binding"/>
    <property type="evidence" value="ECO:0007669"/>
    <property type="project" value="TreeGrafter"/>
</dbReference>
<dbReference type="GO" id="GO:0000156">
    <property type="term" value="F:phosphorelay response regulator activity"/>
    <property type="evidence" value="ECO:0007669"/>
    <property type="project" value="TreeGrafter"/>
</dbReference>
<name>A0A3M9KB00_9ACTN</name>
<dbReference type="SUPFAM" id="SSF52172">
    <property type="entry name" value="CheY-like"/>
    <property type="match status" value="1"/>
</dbReference>
<dbReference type="Pfam" id="PF00072">
    <property type="entry name" value="Response_reg"/>
    <property type="match status" value="1"/>
</dbReference>
<dbReference type="Proteomes" id="UP000253958">
    <property type="component" value="Chromosome"/>
</dbReference>
<reference evidence="5 6" key="1">
    <citation type="submission" date="2018-07" db="EMBL/GenBank/DDBJ databases">
        <authorList>
            <person name="Ye Y."/>
        </authorList>
    </citation>
    <scope>NUCLEOTIDE SEQUENCE [LARGE SCALE GENOMIC DNA]</scope>
    <source>
        <strain evidence="6">H14(2018)</strain>
    </source>
</reference>
<evidence type="ECO:0000256" key="3">
    <source>
        <dbReference type="ARBA" id="ARBA00023125"/>
    </source>
</evidence>